<organism evidence="1 2">
    <name type="scientific">Streptomyces violascens</name>
    <dbReference type="NCBI Taxonomy" id="67381"/>
    <lineage>
        <taxon>Bacteria</taxon>
        <taxon>Bacillati</taxon>
        <taxon>Actinomycetota</taxon>
        <taxon>Actinomycetes</taxon>
        <taxon>Kitasatosporales</taxon>
        <taxon>Streptomycetaceae</taxon>
        <taxon>Streptomyces</taxon>
    </lineage>
</organism>
<evidence type="ECO:0000313" key="1">
    <source>
        <dbReference type="EMBL" id="GHI40540.1"/>
    </source>
</evidence>
<sequence length="238" mass="25748">MSRELSSRASNFLDSCVRTDAWEGPIRREMIAVDPGLAEVGDGTEEASSRMVFFDEHYGGRNIPVSGGVLAGSLALGCGTRPTLLRSTGDGLMFRMARHDSAQCAIMMSASGQVGSSWSSEFHPLFDSMEHLIEDSAAWHQIRGWHYVAISDFIPSRIVAIIGDVSLDATASGENAKWWLSSKVAIVVHQYLNPGRRSKQVAILAADELEKVRVEQALEAEGIGDQGSIAASLWGIVK</sequence>
<dbReference type="EMBL" id="BNDY01000017">
    <property type="protein sequence ID" value="GHI40540.1"/>
    <property type="molecule type" value="Genomic_DNA"/>
</dbReference>
<accession>A0ABQ3QTE1</accession>
<name>A0ABQ3QTE1_9ACTN</name>
<dbReference type="RefSeq" id="WP_226599287.1">
    <property type="nucleotide sequence ID" value="NZ_BNDY01000017.1"/>
</dbReference>
<proteinExistence type="predicted"/>
<gene>
    <name evidence="1" type="ORF">Sviol_49480</name>
</gene>
<comment type="caution">
    <text evidence="1">The sequence shown here is derived from an EMBL/GenBank/DDBJ whole genome shotgun (WGS) entry which is preliminary data.</text>
</comment>
<dbReference type="Proteomes" id="UP001050808">
    <property type="component" value="Unassembled WGS sequence"/>
</dbReference>
<reference evidence="1" key="1">
    <citation type="submission" date="2024-05" db="EMBL/GenBank/DDBJ databases">
        <title>Whole genome shotgun sequence of Streptomyces violascens NBRC 12920.</title>
        <authorList>
            <person name="Komaki H."/>
            <person name="Tamura T."/>
        </authorList>
    </citation>
    <scope>NUCLEOTIDE SEQUENCE</scope>
    <source>
        <strain evidence="1">NBRC 12920</strain>
    </source>
</reference>
<protein>
    <submittedName>
        <fullName evidence="1">Uncharacterized protein</fullName>
    </submittedName>
</protein>
<evidence type="ECO:0000313" key="2">
    <source>
        <dbReference type="Proteomes" id="UP001050808"/>
    </source>
</evidence>
<keyword evidence="2" id="KW-1185">Reference proteome</keyword>